<feature type="compositionally biased region" description="Polar residues" evidence="5">
    <location>
        <begin position="310"/>
        <end position="342"/>
    </location>
</feature>
<comment type="caution">
    <text evidence="7">The sequence shown here is derived from an EMBL/GenBank/DDBJ whole genome shotgun (WGS) entry which is preliminary data.</text>
</comment>
<dbReference type="InterPro" id="IPR019496">
    <property type="entry name" value="NUFIP1_cons_dom"/>
</dbReference>
<dbReference type="Pfam" id="PF10453">
    <property type="entry name" value="NUFIP1"/>
    <property type="match status" value="1"/>
</dbReference>
<dbReference type="PROSITE" id="PS50103">
    <property type="entry name" value="ZF_C3H1"/>
    <property type="match status" value="1"/>
</dbReference>
<keyword evidence="8" id="KW-1185">Reference proteome</keyword>
<sequence length="538" mass="58688">MAGLPLKPNFQPGPSAPSSNRRVQSSSNPPLPQFPQSQAYPYHPYPNQTYDPSSSYPTYNLSGGYPWPIPTYPPQHSFGQSLFTSHRSVPAYIPNAYPSNVGTSYVETQGPQVKHPRMNNGQNRSGGGVKAWRNCSFPGCKFVGSGEDVEVHEGDRHLIFRDGPKVERSEEEERFAKRNGPNPVIQGTNITLETQEDIEKWIAERKNKWPSAQRVAEKQEERRAAIERGETPGRERGRGGGRGMGKRARDPAAMAEDWGRPVDSSFPHSRGEAFRGRGRGRERGRGNRGGRGRGTWKGGYHGDNEDHTAQNDPQLAQTSNLPSLSITPSQAPSMSTSSQTITGLAALGDYDSDDSDSSSSTSDPCSDSSSETDTSDSEGTAMVTKEEVVVLEEPKANAPTKRICKFFAKSGRCKHGDKCHFAHIKPDPGSMTKGPVKHPGAGLPRQPQQKKVNPFERPSMLGALLATPIQNTVSQLSQTIRFLVANDMLEGVELKPGQAEEEEKKRDMIKVIDSQTEGEGEDAESVGIDAELATPQVA</sequence>
<dbReference type="EMBL" id="SDIL01000132">
    <property type="protein sequence ID" value="RXK35527.1"/>
    <property type="molecule type" value="Genomic_DNA"/>
</dbReference>
<evidence type="ECO:0000256" key="4">
    <source>
        <dbReference type="PROSITE-ProRule" id="PRU00723"/>
    </source>
</evidence>
<keyword evidence="2 4" id="KW-0863">Zinc-finger</keyword>
<keyword evidence="3 4" id="KW-0862">Zinc</keyword>
<dbReference type="PANTHER" id="PTHR13309">
    <property type="entry name" value="NUCLEAR FRAGILE X MENTAL RETARDATION PROTEIN INTERACTING PROTEIN 1"/>
    <property type="match status" value="1"/>
</dbReference>
<dbReference type="Proteomes" id="UP000289152">
    <property type="component" value="Unassembled WGS sequence"/>
</dbReference>
<accession>A0A4Q1BBS0</accession>
<feature type="region of interest" description="Disordered" evidence="5">
    <location>
        <begin position="512"/>
        <end position="538"/>
    </location>
</feature>
<dbReference type="GO" id="GO:0000492">
    <property type="term" value="P:box C/D snoRNP assembly"/>
    <property type="evidence" value="ECO:0007669"/>
    <property type="project" value="TreeGrafter"/>
</dbReference>
<feature type="domain" description="C3H1-type" evidence="6">
    <location>
        <begin position="398"/>
        <end position="426"/>
    </location>
</feature>
<gene>
    <name evidence="7" type="ORF">M231_07206</name>
</gene>
<feature type="compositionally biased region" description="Polar residues" evidence="5">
    <location>
        <begin position="16"/>
        <end position="39"/>
    </location>
</feature>
<dbReference type="Pfam" id="PF00642">
    <property type="entry name" value="zf-CCCH"/>
    <property type="match status" value="1"/>
</dbReference>
<feature type="region of interest" description="Disordered" evidence="5">
    <location>
        <begin position="424"/>
        <end position="451"/>
    </location>
</feature>
<feature type="compositionally biased region" description="Polar residues" evidence="5">
    <location>
        <begin position="46"/>
        <end position="57"/>
    </location>
</feature>
<feature type="compositionally biased region" description="Basic and acidic residues" evidence="5">
    <location>
        <begin position="300"/>
        <end position="309"/>
    </location>
</feature>
<evidence type="ECO:0000259" key="6">
    <source>
        <dbReference type="PROSITE" id="PS50103"/>
    </source>
</evidence>
<dbReference type="GO" id="GO:0003723">
    <property type="term" value="F:RNA binding"/>
    <property type="evidence" value="ECO:0007669"/>
    <property type="project" value="InterPro"/>
</dbReference>
<dbReference type="InterPro" id="IPR000571">
    <property type="entry name" value="Znf_CCCH"/>
</dbReference>
<organism evidence="7 8">
    <name type="scientific">Tremella mesenterica</name>
    <name type="common">Jelly fungus</name>
    <dbReference type="NCBI Taxonomy" id="5217"/>
    <lineage>
        <taxon>Eukaryota</taxon>
        <taxon>Fungi</taxon>
        <taxon>Dikarya</taxon>
        <taxon>Basidiomycota</taxon>
        <taxon>Agaricomycotina</taxon>
        <taxon>Tremellomycetes</taxon>
        <taxon>Tremellales</taxon>
        <taxon>Tremellaceae</taxon>
        <taxon>Tremella</taxon>
    </lineage>
</organism>
<proteinExistence type="predicted"/>
<dbReference type="PANTHER" id="PTHR13309:SF0">
    <property type="entry name" value="FMR1-INTERACTING PROTEIN NUFIP1"/>
    <property type="match status" value="1"/>
</dbReference>
<name>A0A4Q1BBS0_TREME</name>
<evidence type="ECO:0000256" key="5">
    <source>
        <dbReference type="SAM" id="MobiDB-lite"/>
    </source>
</evidence>
<feature type="region of interest" description="Disordered" evidence="5">
    <location>
        <begin position="211"/>
        <end position="383"/>
    </location>
</feature>
<dbReference type="InterPro" id="IPR036855">
    <property type="entry name" value="Znf_CCCH_sf"/>
</dbReference>
<dbReference type="SMART" id="SM00356">
    <property type="entry name" value="ZnF_C3H1"/>
    <property type="match status" value="1"/>
</dbReference>
<feature type="region of interest" description="Disordered" evidence="5">
    <location>
        <begin position="1"/>
        <end position="57"/>
    </location>
</feature>
<dbReference type="InParanoid" id="A0A4Q1BBS0"/>
<evidence type="ECO:0000256" key="1">
    <source>
        <dbReference type="ARBA" id="ARBA00022723"/>
    </source>
</evidence>
<dbReference type="GO" id="GO:0005634">
    <property type="term" value="C:nucleus"/>
    <property type="evidence" value="ECO:0007669"/>
    <property type="project" value="TreeGrafter"/>
</dbReference>
<evidence type="ECO:0000313" key="7">
    <source>
        <dbReference type="EMBL" id="RXK35527.1"/>
    </source>
</evidence>
<keyword evidence="1 4" id="KW-0479">Metal-binding</keyword>
<dbReference type="STRING" id="5217.A0A4Q1BBS0"/>
<reference evidence="7 8" key="1">
    <citation type="submission" date="2016-06" db="EMBL/GenBank/DDBJ databases">
        <title>Evolution of pathogenesis and genome organization in the Tremellales.</title>
        <authorList>
            <person name="Cuomo C."/>
            <person name="Litvintseva A."/>
            <person name="Heitman J."/>
            <person name="Chen Y."/>
            <person name="Sun S."/>
            <person name="Springer D."/>
            <person name="Dromer F."/>
            <person name="Young S."/>
            <person name="Zeng Q."/>
            <person name="Chapman S."/>
            <person name="Gujja S."/>
            <person name="Saif S."/>
            <person name="Birren B."/>
        </authorList>
    </citation>
    <scope>NUCLEOTIDE SEQUENCE [LARGE SCALE GENOMIC DNA]</scope>
    <source>
        <strain evidence="7 8">ATCC 28783</strain>
    </source>
</reference>
<dbReference type="VEuPathDB" id="FungiDB:TREMEDRAFT_67022"/>
<dbReference type="Gene3D" id="4.10.1000.10">
    <property type="entry name" value="Zinc finger, CCCH-type"/>
    <property type="match status" value="1"/>
</dbReference>
<feature type="region of interest" description="Disordered" evidence="5">
    <location>
        <begin position="166"/>
        <end position="187"/>
    </location>
</feature>
<evidence type="ECO:0000313" key="8">
    <source>
        <dbReference type="Proteomes" id="UP000289152"/>
    </source>
</evidence>
<dbReference type="GO" id="GO:0008270">
    <property type="term" value="F:zinc ion binding"/>
    <property type="evidence" value="ECO:0007669"/>
    <property type="project" value="UniProtKB-KW"/>
</dbReference>
<feature type="compositionally biased region" description="Basic and acidic residues" evidence="5">
    <location>
        <begin position="215"/>
        <end position="238"/>
    </location>
</feature>
<dbReference type="InterPro" id="IPR039136">
    <property type="entry name" value="NUFIP1-like"/>
</dbReference>
<dbReference type="AlphaFoldDB" id="A0A4Q1BBS0"/>
<feature type="compositionally biased region" description="Low complexity" evidence="5">
    <location>
        <begin position="357"/>
        <end position="372"/>
    </location>
</feature>
<protein>
    <recommendedName>
        <fullName evidence="6">C3H1-type domain-containing protein</fullName>
    </recommendedName>
</protein>
<evidence type="ECO:0000256" key="2">
    <source>
        <dbReference type="ARBA" id="ARBA00022771"/>
    </source>
</evidence>
<dbReference type="OrthoDB" id="273070at2759"/>
<feature type="compositionally biased region" description="Basic and acidic residues" evidence="5">
    <location>
        <begin position="269"/>
        <end position="285"/>
    </location>
</feature>
<feature type="zinc finger region" description="C3H1-type" evidence="4">
    <location>
        <begin position="398"/>
        <end position="426"/>
    </location>
</feature>
<evidence type="ECO:0000256" key="3">
    <source>
        <dbReference type="ARBA" id="ARBA00022833"/>
    </source>
</evidence>
<dbReference type="SUPFAM" id="SSF90229">
    <property type="entry name" value="CCCH zinc finger"/>
    <property type="match status" value="1"/>
</dbReference>